<comment type="caution">
    <text evidence="4">The sequence shown here is derived from an EMBL/GenBank/DDBJ whole genome shotgun (WGS) entry which is preliminary data.</text>
</comment>
<dbReference type="InterPro" id="IPR044149">
    <property type="entry name" value="Nitrilases_CHs"/>
</dbReference>
<sequence>MSMIYPKVKVAAVQYAPKMLDLDASIAHACDMIREAGTNGANVIAFPEAAIPGYPWWIWMSDPGSGMKYYARLFQNAVEIPSPAVQRLSQAARDASAYVCISVTERELGSLYLTQLWFDPTGALVGKHRKLKATNAEMTIWGDGDTSLMPVLDTEYGELGGLQCWEHYIPLNVATMGATGEQIHVSSWPIGLADPTHPFADQQCINAALYYAVSNGTFTLVASQIWTEEQADVICDTDDQRAMMEVGHGFTRIIGPNGCVLSQLPTDEEGICYADVDLADAIPVKYFIDTAGHYSTPGMMQLYVDQSEHKSVHLEGGRPQKTLSYEELQFEGEKAE</sequence>
<dbReference type="Gene3D" id="3.60.110.10">
    <property type="entry name" value="Carbon-nitrogen hydrolase"/>
    <property type="match status" value="1"/>
</dbReference>
<dbReference type="Proteomes" id="UP001204320">
    <property type="component" value="Unassembled WGS sequence"/>
</dbReference>
<dbReference type="CDD" id="cd07564">
    <property type="entry name" value="nitrilases_CHs"/>
    <property type="match status" value="1"/>
</dbReference>
<evidence type="ECO:0000259" key="3">
    <source>
        <dbReference type="PROSITE" id="PS50263"/>
    </source>
</evidence>
<proteinExistence type="inferred from homology"/>
<accession>A0ABT1ZB40</accession>
<dbReference type="InterPro" id="IPR003010">
    <property type="entry name" value="C-N_Hydrolase"/>
</dbReference>
<feature type="active site" description="Proton acceptor" evidence="2">
    <location>
        <position position="48"/>
    </location>
</feature>
<dbReference type="SUPFAM" id="SSF56317">
    <property type="entry name" value="Carbon-nitrogen hydrolase"/>
    <property type="match status" value="1"/>
</dbReference>
<keyword evidence="5" id="KW-1185">Reference proteome</keyword>
<evidence type="ECO:0000313" key="5">
    <source>
        <dbReference type="Proteomes" id="UP001204320"/>
    </source>
</evidence>
<reference evidence="4 5" key="1">
    <citation type="submission" date="2022-08" db="EMBL/GenBank/DDBJ databases">
        <title>Tractidigestivibacter montrealensis type strain KD21.</title>
        <authorList>
            <person name="Diop K."/>
            <person name="Richard C."/>
            <person name="Routy B."/>
        </authorList>
    </citation>
    <scope>NUCLEOTIDE SEQUENCE [LARGE SCALE GENOMIC DNA]</scope>
    <source>
        <strain evidence="4 5">KD21</strain>
    </source>
</reference>
<organism evidence="4 5">
    <name type="scientific">Tractidigestivibacter montrealensis</name>
    <dbReference type="NCBI Taxonomy" id="2972466"/>
    <lineage>
        <taxon>Bacteria</taxon>
        <taxon>Bacillati</taxon>
        <taxon>Actinomycetota</taxon>
        <taxon>Coriobacteriia</taxon>
        <taxon>Coriobacteriales</taxon>
        <taxon>Atopobiaceae</taxon>
        <taxon>Tractidigestivibacter</taxon>
    </lineage>
</organism>
<dbReference type="Pfam" id="PF00795">
    <property type="entry name" value="CN_hydrolase"/>
    <property type="match status" value="1"/>
</dbReference>
<dbReference type="PROSITE" id="PS00920">
    <property type="entry name" value="NITRIL_CHT_1"/>
    <property type="match status" value="1"/>
</dbReference>
<evidence type="ECO:0000313" key="4">
    <source>
        <dbReference type="EMBL" id="MCR9037430.1"/>
    </source>
</evidence>
<dbReference type="InterPro" id="IPR036526">
    <property type="entry name" value="C-N_Hydrolase_sf"/>
</dbReference>
<dbReference type="PANTHER" id="PTHR46044:SF1">
    <property type="entry name" value="CN HYDROLASE DOMAIN-CONTAINING PROTEIN"/>
    <property type="match status" value="1"/>
</dbReference>
<keyword evidence="4" id="KW-0378">Hydrolase</keyword>
<dbReference type="InterPro" id="IPR000132">
    <property type="entry name" value="Nitrilase/CN_hydratase_CS"/>
</dbReference>
<evidence type="ECO:0000256" key="1">
    <source>
        <dbReference type="ARBA" id="ARBA00008129"/>
    </source>
</evidence>
<dbReference type="RefSeq" id="WP_258499826.1">
    <property type="nucleotide sequence ID" value="NZ_JANSKA010000011.1"/>
</dbReference>
<dbReference type="EMBL" id="JANSKA010000011">
    <property type="protein sequence ID" value="MCR9037430.1"/>
    <property type="molecule type" value="Genomic_DNA"/>
</dbReference>
<name>A0ABT1ZB40_9ACTN</name>
<dbReference type="PROSITE" id="PS50263">
    <property type="entry name" value="CN_HYDROLASE"/>
    <property type="match status" value="1"/>
</dbReference>
<evidence type="ECO:0000256" key="2">
    <source>
        <dbReference type="PROSITE-ProRule" id="PRU10139"/>
    </source>
</evidence>
<feature type="domain" description="CN hydrolase" evidence="3">
    <location>
        <begin position="8"/>
        <end position="278"/>
    </location>
</feature>
<protein>
    <submittedName>
        <fullName evidence="4">Carbon-nitrogen hydrolase family protein</fullName>
    </submittedName>
</protein>
<comment type="similarity">
    <text evidence="1">Belongs to the carbon-nitrogen hydrolase superfamily. Nitrilase family.</text>
</comment>
<dbReference type="PANTHER" id="PTHR46044">
    <property type="entry name" value="NITRILASE"/>
    <property type="match status" value="1"/>
</dbReference>
<dbReference type="GO" id="GO:0016787">
    <property type="term" value="F:hydrolase activity"/>
    <property type="evidence" value="ECO:0007669"/>
    <property type="project" value="UniProtKB-KW"/>
</dbReference>
<gene>
    <name evidence="4" type="ORF">NVS32_10795</name>
</gene>